<reference evidence="2 3" key="1">
    <citation type="submission" date="2018-01" db="EMBL/GenBank/DDBJ databases">
        <title>Draft genome sequence of Paucibacter aquatile CR182 isolated from freshwater of the Nakdong River.</title>
        <authorList>
            <person name="Choi A."/>
            <person name="Chung E.J."/>
        </authorList>
    </citation>
    <scope>NUCLEOTIDE SEQUENCE [LARGE SCALE GENOMIC DNA]</scope>
    <source>
        <strain evidence="2 3">CR182</strain>
    </source>
</reference>
<dbReference type="OrthoDB" id="8592283at2"/>
<feature type="chain" id="PRO_5014918782" evidence="1">
    <location>
        <begin position="32"/>
        <end position="168"/>
    </location>
</feature>
<feature type="signal peptide" evidence="1">
    <location>
        <begin position="1"/>
        <end position="31"/>
    </location>
</feature>
<protein>
    <submittedName>
        <fullName evidence="2">Uncharacterized protein</fullName>
    </submittedName>
</protein>
<dbReference type="Proteomes" id="UP000235916">
    <property type="component" value="Unassembled WGS sequence"/>
</dbReference>
<dbReference type="EMBL" id="POSP01000003">
    <property type="protein sequence ID" value="PND37889.1"/>
    <property type="molecule type" value="Genomic_DNA"/>
</dbReference>
<proteinExistence type="predicted"/>
<accession>A0A2N8KWQ7</accession>
<gene>
    <name evidence="2" type="ORF">C1O66_10355</name>
</gene>
<evidence type="ECO:0000313" key="2">
    <source>
        <dbReference type="EMBL" id="PND37889.1"/>
    </source>
</evidence>
<keyword evidence="1" id="KW-0732">Signal</keyword>
<name>A0A2N8KWQ7_9BURK</name>
<dbReference type="RefSeq" id="WP_102767809.1">
    <property type="nucleotide sequence ID" value="NZ_POSP01000003.1"/>
</dbReference>
<keyword evidence="3" id="KW-1185">Reference proteome</keyword>
<dbReference type="AlphaFoldDB" id="A0A2N8KWQ7"/>
<evidence type="ECO:0000256" key="1">
    <source>
        <dbReference type="SAM" id="SignalP"/>
    </source>
</evidence>
<organism evidence="2 3">
    <name type="scientific">Kinneretia aquatilis</name>
    <dbReference type="NCBI Taxonomy" id="2070761"/>
    <lineage>
        <taxon>Bacteria</taxon>
        <taxon>Pseudomonadati</taxon>
        <taxon>Pseudomonadota</taxon>
        <taxon>Betaproteobacteria</taxon>
        <taxon>Burkholderiales</taxon>
        <taxon>Sphaerotilaceae</taxon>
        <taxon>Roseateles</taxon>
    </lineage>
</organism>
<comment type="caution">
    <text evidence="2">The sequence shown here is derived from an EMBL/GenBank/DDBJ whole genome shotgun (WGS) entry which is preliminary data.</text>
</comment>
<sequence>MQAFVSRFLNRTALSTALALCAAGGLAPVQAAGLSASSASESIGTSIGSLSTSVQQSSASSTGDKRVAAGEYRLIELAAAPGRPGQLRLTLQAKAESAGAAAETSADTFHLFLPQAALNAARLQPGDSIQARAKPYGLEFVEVRSQQAFFLVLEDEIYRELPSRPLSL</sequence>
<evidence type="ECO:0000313" key="3">
    <source>
        <dbReference type="Proteomes" id="UP000235916"/>
    </source>
</evidence>